<sequence>MRRREEFLNEAIKVHRAYEDATATLRQLLQDNKAESPEWVEGLARQRQALADWSELPLKYGDFDSED</sequence>
<evidence type="ECO:0000313" key="1">
    <source>
        <dbReference type="EMBL" id="KAF2395379.1"/>
    </source>
</evidence>
<name>A0A6L5C3H3_9PSED</name>
<comment type="caution">
    <text evidence="1">The sequence shown here is derived from an EMBL/GenBank/DDBJ whole genome shotgun (WGS) entry which is preliminary data.</text>
</comment>
<proteinExistence type="predicted"/>
<reference evidence="1 2" key="1">
    <citation type="submission" date="2019-12" db="EMBL/GenBank/DDBJ databases">
        <title>Endophytic bacteria associated with Panax ginseng seedlings.</title>
        <authorList>
            <person name="Park J.M."/>
            <person name="Shin R."/>
            <person name="Jo S.H."/>
        </authorList>
    </citation>
    <scope>NUCLEOTIDE SEQUENCE [LARGE SCALE GENOMIC DNA]</scope>
    <source>
        <strain evidence="1 2">PgKB32</strain>
    </source>
</reference>
<evidence type="ECO:0000313" key="2">
    <source>
        <dbReference type="Proteomes" id="UP000475265"/>
    </source>
</evidence>
<accession>A0A6L5C3H3</accession>
<dbReference type="EMBL" id="JAAAXX010000001">
    <property type="protein sequence ID" value="KAF2395379.1"/>
    <property type="molecule type" value="Genomic_DNA"/>
</dbReference>
<protein>
    <submittedName>
        <fullName evidence="1">Uncharacterized protein</fullName>
    </submittedName>
</protein>
<dbReference type="Proteomes" id="UP000475265">
    <property type="component" value="Unassembled WGS sequence"/>
</dbReference>
<dbReference type="AlphaFoldDB" id="A0A6L5C3H3"/>
<gene>
    <name evidence="1" type="ORF">FX983_03364</name>
</gene>
<organism evidence="1 2">
    <name type="scientific">Pseudomonas frederiksbergensis</name>
    <dbReference type="NCBI Taxonomy" id="104087"/>
    <lineage>
        <taxon>Bacteria</taxon>
        <taxon>Pseudomonadati</taxon>
        <taxon>Pseudomonadota</taxon>
        <taxon>Gammaproteobacteria</taxon>
        <taxon>Pseudomonadales</taxon>
        <taxon>Pseudomonadaceae</taxon>
        <taxon>Pseudomonas</taxon>
    </lineage>
</organism>
<dbReference type="RefSeq" id="WP_163910297.1">
    <property type="nucleotide sequence ID" value="NZ_JAAAXX010000001.1"/>
</dbReference>